<dbReference type="InterPro" id="IPR036388">
    <property type="entry name" value="WH-like_DNA-bd_sf"/>
</dbReference>
<gene>
    <name evidence="1" type="ORF">M2350_001291</name>
</gene>
<keyword evidence="2" id="KW-1185">Reference proteome</keyword>
<dbReference type="Gene3D" id="1.10.10.10">
    <property type="entry name" value="Winged helix-like DNA-binding domain superfamily/Winged helix DNA-binding domain"/>
    <property type="match status" value="1"/>
</dbReference>
<accession>A0ABT2ELV9</accession>
<comment type="caution">
    <text evidence="1">The sequence shown here is derived from an EMBL/GenBank/DDBJ whole genome shotgun (WGS) entry which is preliminary data.</text>
</comment>
<dbReference type="Pfam" id="PF04255">
    <property type="entry name" value="DUF433"/>
    <property type="match status" value="1"/>
</dbReference>
<dbReference type="RefSeq" id="WP_018195190.1">
    <property type="nucleotide sequence ID" value="NZ_CP130454.1"/>
</dbReference>
<dbReference type="PANTHER" id="PTHR34849">
    <property type="entry name" value="SSL5025 PROTEIN"/>
    <property type="match status" value="1"/>
</dbReference>
<dbReference type="PANTHER" id="PTHR34849:SF1">
    <property type="entry name" value="SLR0770 PROTEIN"/>
    <property type="match status" value="1"/>
</dbReference>
<sequence>MAETKERKIIRTEHPHIVKVEGVCGGREVIIGTRIPVWLIANFWKMGMKPEEIAEEYDLPLSQIFDALSYYLDHKDEIERQIEENRFPPGFPDEWEQIEEGVWVWRPKQKG</sequence>
<evidence type="ECO:0000313" key="2">
    <source>
        <dbReference type="Proteomes" id="UP001204798"/>
    </source>
</evidence>
<reference evidence="1 2" key="1">
    <citation type="submission" date="2022-08" db="EMBL/GenBank/DDBJ databases">
        <title>Bacterial and archaeal communities from various locations to study Microbial Dark Matter (Phase II).</title>
        <authorList>
            <person name="Stepanauskas R."/>
        </authorList>
    </citation>
    <scope>NUCLEOTIDE SEQUENCE [LARGE SCALE GENOMIC DNA]</scope>
    <source>
        <strain evidence="1 2">PD1</strain>
    </source>
</reference>
<proteinExistence type="predicted"/>
<dbReference type="EMBL" id="JANUCP010000002">
    <property type="protein sequence ID" value="MCS3918891.1"/>
    <property type="molecule type" value="Genomic_DNA"/>
</dbReference>
<evidence type="ECO:0000313" key="1">
    <source>
        <dbReference type="EMBL" id="MCS3918891.1"/>
    </source>
</evidence>
<dbReference type="SUPFAM" id="SSF46689">
    <property type="entry name" value="Homeodomain-like"/>
    <property type="match status" value="1"/>
</dbReference>
<dbReference type="Proteomes" id="UP001204798">
    <property type="component" value="Unassembled WGS sequence"/>
</dbReference>
<protein>
    <submittedName>
        <fullName evidence="1">Uncharacterized protein (DUF433 family)</fullName>
    </submittedName>
</protein>
<organism evidence="1 2">
    <name type="scientific">Candidatus Fervidibacter sacchari</name>
    <dbReference type="NCBI Taxonomy" id="1448929"/>
    <lineage>
        <taxon>Bacteria</taxon>
        <taxon>Candidatus Fervidibacterota</taxon>
        <taxon>Candidatus Fervidibacter</taxon>
    </lineage>
</organism>
<name>A0ABT2ELV9_9BACT</name>
<dbReference type="InterPro" id="IPR007367">
    <property type="entry name" value="DUF433"/>
</dbReference>
<dbReference type="InterPro" id="IPR009057">
    <property type="entry name" value="Homeodomain-like_sf"/>
</dbReference>